<evidence type="ECO:0000256" key="1">
    <source>
        <dbReference type="SAM" id="Phobius"/>
    </source>
</evidence>
<keyword evidence="1" id="KW-0472">Membrane</keyword>
<dbReference type="Proteomes" id="UP001359559">
    <property type="component" value="Unassembled WGS sequence"/>
</dbReference>
<name>A0AAN9IT20_CLITE</name>
<reference evidence="2 3" key="1">
    <citation type="submission" date="2024-01" db="EMBL/GenBank/DDBJ databases">
        <title>The genomes of 5 underutilized Papilionoideae crops provide insights into root nodulation and disease resistance.</title>
        <authorList>
            <person name="Yuan L."/>
        </authorList>
    </citation>
    <scope>NUCLEOTIDE SEQUENCE [LARGE SCALE GENOMIC DNA]</scope>
    <source>
        <strain evidence="2">LY-2023</strain>
        <tissue evidence="2">Leaf</tissue>
    </source>
</reference>
<gene>
    <name evidence="2" type="ORF">RJT34_20586</name>
</gene>
<proteinExistence type="predicted"/>
<sequence length="75" mass="8724">MSNFYVSVGCCIIVQIGSYFLSRCGIKGKEYLLILLEEKQKWVEKRFTSFFPPFSIFVSRSILGDFRSPSNLVRF</sequence>
<keyword evidence="3" id="KW-1185">Reference proteome</keyword>
<protein>
    <submittedName>
        <fullName evidence="2">Uncharacterized protein</fullName>
    </submittedName>
</protein>
<evidence type="ECO:0000313" key="3">
    <source>
        <dbReference type="Proteomes" id="UP001359559"/>
    </source>
</evidence>
<comment type="caution">
    <text evidence="2">The sequence shown here is derived from an EMBL/GenBank/DDBJ whole genome shotgun (WGS) entry which is preliminary data.</text>
</comment>
<organism evidence="2 3">
    <name type="scientific">Clitoria ternatea</name>
    <name type="common">Butterfly pea</name>
    <dbReference type="NCBI Taxonomy" id="43366"/>
    <lineage>
        <taxon>Eukaryota</taxon>
        <taxon>Viridiplantae</taxon>
        <taxon>Streptophyta</taxon>
        <taxon>Embryophyta</taxon>
        <taxon>Tracheophyta</taxon>
        <taxon>Spermatophyta</taxon>
        <taxon>Magnoliopsida</taxon>
        <taxon>eudicotyledons</taxon>
        <taxon>Gunneridae</taxon>
        <taxon>Pentapetalae</taxon>
        <taxon>rosids</taxon>
        <taxon>fabids</taxon>
        <taxon>Fabales</taxon>
        <taxon>Fabaceae</taxon>
        <taxon>Papilionoideae</taxon>
        <taxon>50 kb inversion clade</taxon>
        <taxon>NPAAA clade</taxon>
        <taxon>indigoferoid/millettioid clade</taxon>
        <taxon>Phaseoleae</taxon>
        <taxon>Clitoria</taxon>
    </lineage>
</organism>
<keyword evidence="1" id="KW-1133">Transmembrane helix</keyword>
<dbReference type="EMBL" id="JAYKXN010000005">
    <property type="protein sequence ID" value="KAK7285805.1"/>
    <property type="molecule type" value="Genomic_DNA"/>
</dbReference>
<dbReference type="AlphaFoldDB" id="A0AAN9IT20"/>
<feature type="transmembrane region" description="Helical" evidence="1">
    <location>
        <begin position="6"/>
        <end position="26"/>
    </location>
</feature>
<evidence type="ECO:0000313" key="2">
    <source>
        <dbReference type="EMBL" id="KAK7285805.1"/>
    </source>
</evidence>
<accession>A0AAN9IT20</accession>
<keyword evidence="1" id="KW-0812">Transmembrane</keyword>